<reference evidence="1 2" key="1">
    <citation type="journal article" date="2016" name="Nat. Commun.">
        <title>Thousands of microbial genomes shed light on interconnected biogeochemical processes in an aquifer system.</title>
        <authorList>
            <person name="Anantharaman K."/>
            <person name="Brown C.T."/>
            <person name="Hug L.A."/>
            <person name="Sharon I."/>
            <person name="Castelle C.J."/>
            <person name="Probst A.J."/>
            <person name="Thomas B.C."/>
            <person name="Singh A."/>
            <person name="Wilkins M.J."/>
            <person name="Karaoz U."/>
            <person name="Brodie E.L."/>
            <person name="Williams K.H."/>
            <person name="Hubbard S.S."/>
            <person name="Banfield J.F."/>
        </authorList>
    </citation>
    <scope>NUCLEOTIDE SEQUENCE [LARGE SCALE GENOMIC DNA]</scope>
</reference>
<sequence length="152" mass="17885">MSLEFDPRQKSQEKDEKDLYTLERLPIIDHALLGLSFGVLAVELKRNFPLSTQVGSKESGEKNGLLKYFAERSLKGYRFIEEISEIIDENKFEKLRMEYGGRIEETKDENEKDRLQDKWEKVLKLRERMLEEEKARNETLNSVLGAVKKIFN</sequence>
<name>A0A1G2CQT2_9BACT</name>
<evidence type="ECO:0000313" key="2">
    <source>
        <dbReference type="Proteomes" id="UP000178841"/>
    </source>
</evidence>
<proteinExistence type="predicted"/>
<protein>
    <submittedName>
        <fullName evidence="1">Uncharacterized protein</fullName>
    </submittedName>
</protein>
<dbReference type="EMBL" id="MHLH01000015">
    <property type="protein sequence ID" value="OGZ03739.1"/>
    <property type="molecule type" value="Genomic_DNA"/>
</dbReference>
<dbReference type="AlphaFoldDB" id="A0A1G2CQT2"/>
<comment type="caution">
    <text evidence="1">The sequence shown here is derived from an EMBL/GenBank/DDBJ whole genome shotgun (WGS) entry which is preliminary data.</text>
</comment>
<dbReference type="STRING" id="1798657.A2648_02175"/>
<gene>
    <name evidence="1" type="ORF">A2648_02175</name>
</gene>
<dbReference type="Proteomes" id="UP000178841">
    <property type="component" value="Unassembled WGS sequence"/>
</dbReference>
<accession>A0A1G2CQT2</accession>
<organism evidence="1 2">
    <name type="scientific">Candidatus Lloydbacteria bacterium RIFCSPHIGHO2_01_FULL_41_20</name>
    <dbReference type="NCBI Taxonomy" id="1798657"/>
    <lineage>
        <taxon>Bacteria</taxon>
        <taxon>Candidatus Lloydiibacteriota</taxon>
    </lineage>
</organism>
<evidence type="ECO:0000313" key="1">
    <source>
        <dbReference type="EMBL" id="OGZ03739.1"/>
    </source>
</evidence>